<evidence type="ECO:0000256" key="4">
    <source>
        <dbReference type="ARBA" id="ARBA00023014"/>
    </source>
</evidence>
<sequence length="148" mass="16432">MALVGLQAAVAFLVYFWPRKLGTFGSRISAGSPDDYAVGDVRYFVAGKFYLARLEQGFIALYQKCPHLGCTVPWKPAAEQEHDGQLLRGLFVCPCHGSTYLPSGQVIEGPAPRSLDYMPVRVDGGRLMVDTSRTVRRERWDPRQALAV</sequence>
<keyword evidence="4" id="KW-0411">Iron-sulfur</keyword>
<reference evidence="8" key="1">
    <citation type="submission" date="2020-02" db="EMBL/GenBank/DDBJ databases">
        <authorList>
            <person name="Meier V. D."/>
        </authorList>
    </citation>
    <scope>NUCLEOTIDE SEQUENCE</scope>
    <source>
        <strain evidence="8">AVDCRST_MAG77</strain>
    </source>
</reference>
<evidence type="ECO:0000256" key="1">
    <source>
        <dbReference type="ARBA" id="ARBA00022714"/>
    </source>
</evidence>
<evidence type="ECO:0000256" key="3">
    <source>
        <dbReference type="ARBA" id="ARBA00023004"/>
    </source>
</evidence>
<keyword evidence="3" id="KW-0408">Iron</keyword>
<evidence type="ECO:0000256" key="5">
    <source>
        <dbReference type="ARBA" id="ARBA00023157"/>
    </source>
</evidence>
<dbReference type="GO" id="GO:0046872">
    <property type="term" value="F:metal ion binding"/>
    <property type="evidence" value="ECO:0007669"/>
    <property type="project" value="UniProtKB-KW"/>
</dbReference>
<name>A0A6J4IUH1_9CHLR</name>
<proteinExistence type="predicted"/>
<evidence type="ECO:0000256" key="6">
    <source>
        <dbReference type="ARBA" id="ARBA00034078"/>
    </source>
</evidence>
<dbReference type="GO" id="GO:0051537">
    <property type="term" value="F:2 iron, 2 sulfur cluster binding"/>
    <property type="evidence" value="ECO:0007669"/>
    <property type="project" value="UniProtKB-KW"/>
</dbReference>
<dbReference type="InterPro" id="IPR036922">
    <property type="entry name" value="Rieske_2Fe-2S_sf"/>
</dbReference>
<accession>A0A6J4IUH1</accession>
<evidence type="ECO:0000259" key="7">
    <source>
        <dbReference type="PROSITE" id="PS51296"/>
    </source>
</evidence>
<dbReference type="PANTHER" id="PTHR10134">
    <property type="entry name" value="CYTOCHROME B-C1 COMPLEX SUBUNIT RIESKE, MITOCHONDRIAL"/>
    <property type="match status" value="1"/>
</dbReference>
<dbReference type="Pfam" id="PF00355">
    <property type="entry name" value="Rieske"/>
    <property type="match status" value="1"/>
</dbReference>
<dbReference type="EMBL" id="CADCTC010000150">
    <property type="protein sequence ID" value="CAA9259626.1"/>
    <property type="molecule type" value="Genomic_DNA"/>
</dbReference>
<evidence type="ECO:0000256" key="2">
    <source>
        <dbReference type="ARBA" id="ARBA00022723"/>
    </source>
</evidence>
<dbReference type="PRINTS" id="PR00162">
    <property type="entry name" value="RIESKE"/>
</dbReference>
<feature type="domain" description="Rieske" evidence="7">
    <location>
        <begin position="28"/>
        <end position="129"/>
    </location>
</feature>
<organism evidence="8">
    <name type="scientific">uncultured Chloroflexota bacterium</name>
    <dbReference type="NCBI Taxonomy" id="166587"/>
    <lineage>
        <taxon>Bacteria</taxon>
        <taxon>Bacillati</taxon>
        <taxon>Chloroflexota</taxon>
        <taxon>environmental samples</taxon>
    </lineage>
</organism>
<dbReference type="InterPro" id="IPR014349">
    <property type="entry name" value="Rieske_Fe-S_prot"/>
</dbReference>
<dbReference type="GO" id="GO:0016705">
    <property type="term" value="F:oxidoreductase activity, acting on paired donors, with incorporation or reduction of molecular oxygen"/>
    <property type="evidence" value="ECO:0007669"/>
    <property type="project" value="UniProtKB-ARBA"/>
</dbReference>
<keyword evidence="5" id="KW-1015">Disulfide bond</keyword>
<dbReference type="AlphaFoldDB" id="A0A6J4IUH1"/>
<keyword evidence="2" id="KW-0479">Metal-binding</keyword>
<evidence type="ECO:0000313" key="8">
    <source>
        <dbReference type="EMBL" id="CAA9259626.1"/>
    </source>
</evidence>
<keyword evidence="1" id="KW-0001">2Fe-2S</keyword>
<protein>
    <recommendedName>
        <fullName evidence="7">Rieske domain-containing protein</fullName>
    </recommendedName>
</protein>
<dbReference type="GO" id="GO:0004497">
    <property type="term" value="F:monooxygenase activity"/>
    <property type="evidence" value="ECO:0007669"/>
    <property type="project" value="UniProtKB-ARBA"/>
</dbReference>
<dbReference type="SUPFAM" id="SSF50022">
    <property type="entry name" value="ISP domain"/>
    <property type="match status" value="1"/>
</dbReference>
<comment type="cofactor">
    <cofactor evidence="6">
        <name>[2Fe-2S] cluster</name>
        <dbReference type="ChEBI" id="CHEBI:190135"/>
    </cofactor>
</comment>
<dbReference type="PROSITE" id="PS51296">
    <property type="entry name" value="RIESKE"/>
    <property type="match status" value="1"/>
</dbReference>
<gene>
    <name evidence="8" type="ORF">AVDCRST_MAG77-2505</name>
</gene>
<dbReference type="InterPro" id="IPR005805">
    <property type="entry name" value="Rieske_Fe-S_prot_C"/>
</dbReference>
<dbReference type="Gene3D" id="2.102.10.10">
    <property type="entry name" value="Rieske [2Fe-2S] iron-sulphur domain"/>
    <property type="match status" value="1"/>
</dbReference>
<dbReference type="InterPro" id="IPR017941">
    <property type="entry name" value="Rieske_2Fe-2S"/>
</dbReference>
<dbReference type="GO" id="GO:0016020">
    <property type="term" value="C:membrane"/>
    <property type="evidence" value="ECO:0007669"/>
    <property type="project" value="InterPro"/>
</dbReference>